<evidence type="ECO:0000256" key="1">
    <source>
        <dbReference type="SAM" id="Phobius"/>
    </source>
</evidence>
<gene>
    <name evidence="2" type="ORF">EC844_112100</name>
</gene>
<keyword evidence="1" id="KW-1133">Transmembrane helix</keyword>
<keyword evidence="1" id="KW-0812">Transmembrane</keyword>
<sequence>MSEPVMRSGSFVEFWGCILGAGLLLTGVYYLVACRELRLLVETWYFMSAGLLTTISAVYVLRKRTMGLCLFVLVFLGAIIWSLKDPNGDLRALFSRLIFPTSLLTVLLFTLPRLRHLQLKSNFAIQAYGIAIVLTMVMLTTLHQLLLPQPLVRLGLNDWHLQPVERPFQQIDVTGSANDQHVNRFLSMYQVNINQVHRLKHVWLNPNRDLNICSFNSTDDHKLAMQVDGRIEMVWH</sequence>
<evidence type="ECO:0000313" key="3">
    <source>
        <dbReference type="Proteomes" id="UP000294963"/>
    </source>
</evidence>
<feature type="transmembrane region" description="Helical" evidence="1">
    <location>
        <begin position="68"/>
        <end position="84"/>
    </location>
</feature>
<organism evidence="2 3">
    <name type="scientific">Acinetobacter calcoaceticus</name>
    <dbReference type="NCBI Taxonomy" id="471"/>
    <lineage>
        <taxon>Bacteria</taxon>
        <taxon>Pseudomonadati</taxon>
        <taxon>Pseudomonadota</taxon>
        <taxon>Gammaproteobacteria</taxon>
        <taxon>Moraxellales</taxon>
        <taxon>Moraxellaceae</taxon>
        <taxon>Acinetobacter</taxon>
        <taxon>Acinetobacter calcoaceticus/baumannii complex</taxon>
    </lineage>
</organism>
<feature type="transmembrane region" description="Helical" evidence="1">
    <location>
        <begin position="123"/>
        <end position="146"/>
    </location>
</feature>
<comment type="caution">
    <text evidence="2">The sequence shown here is derived from an EMBL/GenBank/DDBJ whole genome shotgun (WGS) entry which is preliminary data.</text>
</comment>
<accession>A0A4R1XQV7</accession>
<dbReference type="EMBL" id="SLVJ01000012">
    <property type="protein sequence ID" value="TCM66654.1"/>
    <property type="molecule type" value="Genomic_DNA"/>
</dbReference>
<keyword evidence="3" id="KW-1185">Reference proteome</keyword>
<dbReference type="AlphaFoldDB" id="A0A4R1XQV7"/>
<protein>
    <submittedName>
        <fullName evidence="2">Uncharacterized protein</fullName>
    </submittedName>
</protein>
<dbReference type="Proteomes" id="UP000294963">
    <property type="component" value="Unassembled WGS sequence"/>
</dbReference>
<feature type="transmembrane region" description="Helical" evidence="1">
    <location>
        <begin position="90"/>
        <end position="111"/>
    </location>
</feature>
<reference evidence="2 3" key="1">
    <citation type="submission" date="2019-03" db="EMBL/GenBank/DDBJ databases">
        <title>Genomic analyses of the natural microbiome of Caenorhabditis elegans.</title>
        <authorList>
            <person name="Samuel B."/>
        </authorList>
    </citation>
    <scope>NUCLEOTIDE SEQUENCE [LARGE SCALE GENOMIC DNA]</scope>
    <source>
        <strain evidence="2 3">JUb89</strain>
    </source>
</reference>
<proteinExistence type="predicted"/>
<keyword evidence="1" id="KW-0472">Membrane</keyword>
<dbReference type="OrthoDB" id="9794322at2"/>
<feature type="transmembrane region" description="Helical" evidence="1">
    <location>
        <begin position="12"/>
        <end position="32"/>
    </location>
</feature>
<feature type="transmembrane region" description="Helical" evidence="1">
    <location>
        <begin position="44"/>
        <end position="61"/>
    </location>
</feature>
<name>A0A4R1XQV7_ACICA</name>
<evidence type="ECO:0000313" key="2">
    <source>
        <dbReference type="EMBL" id="TCM66654.1"/>
    </source>
</evidence>